<evidence type="ECO:0000259" key="11">
    <source>
        <dbReference type="PROSITE" id="PS50011"/>
    </source>
</evidence>
<dbReference type="PROSITE" id="PS00107">
    <property type="entry name" value="PROTEIN_KINASE_ATP"/>
    <property type="match status" value="1"/>
</dbReference>
<gene>
    <name evidence="12" type="primary">CPK3</name>
    <name evidence="12" type="ORF">AK812_SmicGene35739</name>
</gene>
<evidence type="ECO:0000313" key="12">
    <source>
        <dbReference type="EMBL" id="OLP83501.1"/>
    </source>
</evidence>
<evidence type="ECO:0000256" key="9">
    <source>
        <dbReference type="PROSITE-ProRule" id="PRU10141"/>
    </source>
</evidence>
<feature type="region of interest" description="Disordered" evidence="10">
    <location>
        <begin position="1"/>
        <end position="35"/>
    </location>
</feature>
<organism evidence="12 13">
    <name type="scientific">Symbiodinium microadriaticum</name>
    <name type="common">Dinoflagellate</name>
    <name type="synonym">Zooxanthella microadriatica</name>
    <dbReference type="NCBI Taxonomy" id="2951"/>
    <lineage>
        <taxon>Eukaryota</taxon>
        <taxon>Sar</taxon>
        <taxon>Alveolata</taxon>
        <taxon>Dinophyceae</taxon>
        <taxon>Suessiales</taxon>
        <taxon>Symbiodiniaceae</taxon>
        <taxon>Symbiodinium</taxon>
    </lineage>
</organism>
<feature type="binding site" evidence="7">
    <location>
        <position position="722"/>
    </location>
    <ligand>
        <name>ATP</name>
        <dbReference type="ChEBI" id="CHEBI:30616"/>
    </ligand>
</feature>
<feature type="region of interest" description="Disordered" evidence="10">
    <location>
        <begin position="857"/>
        <end position="883"/>
    </location>
</feature>
<keyword evidence="4 12" id="KW-0418">Kinase</keyword>
<evidence type="ECO:0000313" key="13">
    <source>
        <dbReference type="Proteomes" id="UP000186817"/>
    </source>
</evidence>
<dbReference type="PROSITE" id="PS00108">
    <property type="entry name" value="PROTEIN_KINASE_ST"/>
    <property type="match status" value="1"/>
</dbReference>
<dbReference type="Proteomes" id="UP000186817">
    <property type="component" value="Unassembled WGS sequence"/>
</dbReference>
<dbReference type="PROSITE" id="PS50011">
    <property type="entry name" value="PROTEIN_KINASE_DOM"/>
    <property type="match status" value="1"/>
</dbReference>
<proteinExistence type="predicted"/>
<feature type="region of interest" description="Disordered" evidence="10">
    <location>
        <begin position="903"/>
        <end position="932"/>
    </location>
</feature>
<dbReference type="EMBL" id="LSRX01001112">
    <property type="protein sequence ID" value="OLP83501.1"/>
    <property type="molecule type" value="Genomic_DNA"/>
</dbReference>
<feature type="compositionally biased region" description="Low complexity" evidence="10">
    <location>
        <begin position="385"/>
        <end position="417"/>
    </location>
</feature>
<feature type="compositionally biased region" description="Basic residues" evidence="10">
    <location>
        <begin position="1602"/>
        <end position="1619"/>
    </location>
</feature>
<dbReference type="SMART" id="SM00220">
    <property type="entry name" value="S_TKc"/>
    <property type="match status" value="1"/>
</dbReference>
<feature type="cross-link" description="Glycyl lysine isopeptide (Lys-Gly) (interchain with G-Cter in SUMO2)" evidence="8">
    <location>
        <position position="707"/>
    </location>
</feature>
<dbReference type="GO" id="GO:0004674">
    <property type="term" value="F:protein serine/threonine kinase activity"/>
    <property type="evidence" value="ECO:0007669"/>
    <property type="project" value="UniProtKB-KW"/>
</dbReference>
<evidence type="ECO:0000256" key="10">
    <source>
        <dbReference type="SAM" id="MobiDB-lite"/>
    </source>
</evidence>
<keyword evidence="5 7" id="KW-0067">ATP-binding</keyword>
<keyword evidence="2" id="KW-0808">Transferase</keyword>
<feature type="compositionally biased region" description="Basic and acidic residues" evidence="10">
    <location>
        <begin position="918"/>
        <end position="932"/>
    </location>
</feature>
<evidence type="ECO:0000256" key="5">
    <source>
        <dbReference type="ARBA" id="ARBA00022840"/>
    </source>
</evidence>
<name>A0A1Q9CKQ0_SYMMI</name>
<dbReference type="InterPro" id="IPR000719">
    <property type="entry name" value="Prot_kinase_dom"/>
</dbReference>
<keyword evidence="3 7" id="KW-0547">Nucleotide-binding</keyword>
<feature type="region of interest" description="Disordered" evidence="10">
    <location>
        <begin position="971"/>
        <end position="993"/>
    </location>
</feature>
<feature type="active site" description="Proton acceptor" evidence="6">
    <location>
        <position position="705"/>
    </location>
</feature>
<evidence type="ECO:0000256" key="4">
    <source>
        <dbReference type="ARBA" id="ARBA00022777"/>
    </source>
</evidence>
<evidence type="ECO:0000256" key="7">
    <source>
        <dbReference type="PIRSR" id="PIRSR630616-2"/>
    </source>
</evidence>
<dbReference type="OrthoDB" id="10252171at2759"/>
<evidence type="ECO:0000256" key="6">
    <source>
        <dbReference type="PIRSR" id="PIRSR630616-1"/>
    </source>
</evidence>
<evidence type="ECO:0000256" key="8">
    <source>
        <dbReference type="PIRSR" id="PIRSR630616-3"/>
    </source>
</evidence>
<feature type="region of interest" description="Disordered" evidence="10">
    <location>
        <begin position="91"/>
        <end position="113"/>
    </location>
</feature>
<dbReference type="GO" id="GO:0005524">
    <property type="term" value="F:ATP binding"/>
    <property type="evidence" value="ECO:0007669"/>
    <property type="project" value="UniProtKB-UniRule"/>
</dbReference>
<feature type="compositionally biased region" description="Basic and acidic residues" evidence="10">
    <location>
        <begin position="1"/>
        <end position="17"/>
    </location>
</feature>
<dbReference type="PANTHER" id="PTHR24350">
    <property type="entry name" value="SERINE/THREONINE-PROTEIN KINASE IAL-RELATED"/>
    <property type="match status" value="1"/>
</dbReference>
<evidence type="ECO:0000256" key="2">
    <source>
        <dbReference type="ARBA" id="ARBA00022679"/>
    </source>
</evidence>
<dbReference type="InterPro" id="IPR008271">
    <property type="entry name" value="Ser/Thr_kinase_AS"/>
</dbReference>
<evidence type="ECO:0000256" key="3">
    <source>
        <dbReference type="ARBA" id="ARBA00022741"/>
    </source>
</evidence>
<feature type="compositionally biased region" description="Basic and acidic residues" evidence="10">
    <location>
        <begin position="971"/>
        <end position="992"/>
    </location>
</feature>
<dbReference type="SUPFAM" id="SSF56112">
    <property type="entry name" value="Protein kinase-like (PK-like)"/>
    <property type="match status" value="1"/>
</dbReference>
<feature type="region of interest" description="Disordered" evidence="10">
    <location>
        <begin position="1338"/>
        <end position="1360"/>
    </location>
</feature>
<feature type="region of interest" description="Disordered" evidence="10">
    <location>
        <begin position="1020"/>
        <end position="1062"/>
    </location>
</feature>
<dbReference type="InterPro" id="IPR030616">
    <property type="entry name" value="Aur-like"/>
</dbReference>
<feature type="domain" description="Protein kinase" evidence="11">
    <location>
        <begin position="580"/>
        <end position="848"/>
    </location>
</feature>
<keyword evidence="13" id="KW-1185">Reference proteome</keyword>
<dbReference type="Gene3D" id="1.10.510.10">
    <property type="entry name" value="Transferase(Phosphotransferase) domain 1"/>
    <property type="match status" value="1"/>
</dbReference>
<feature type="region of interest" description="Disordered" evidence="10">
    <location>
        <begin position="1561"/>
        <end position="1619"/>
    </location>
</feature>
<keyword evidence="1" id="KW-0723">Serine/threonine-protein kinase</keyword>
<dbReference type="InterPro" id="IPR011009">
    <property type="entry name" value="Kinase-like_dom_sf"/>
</dbReference>
<dbReference type="InterPro" id="IPR017441">
    <property type="entry name" value="Protein_kinase_ATP_BS"/>
</dbReference>
<feature type="compositionally biased region" description="Low complexity" evidence="10">
    <location>
        <begin position="1046"/>
        <end position="1061"/>
    </location>
</feature>
<dbReference type="FunFam" id="3.30.200.20:FF:000042">
    <property type="entry name" value="Aurora kinase A"/>
    <property type="match status" value="1"/>
</dbReference>
<reference evidence="12 13" key="1">
    <citation type="submission" date="2016-02" db="EMBL/GenBank/DDBJ databases">
        <title>Genome analysis of coral dinoflagellate symbionts highlights evolutionary adaptations to a symbiotic lifestyle.</title>
        <authorList>
            <person name="Aranda M."/>
            <person name="Li Y."/>
            <person name="Liew Y.J."/>
            <person name="Baumgarten S."/>
            <person name="Simakov O."/>
            <person name="Wilson M."/>
            <person name="Piel J."/>
            <person name="Ashoor H."/>
            <person name="Bougouffa S."/>
            <person name="Bajic V.B."/>
            <person name="Ryu T."/>
            <person name="Ravasi T."/>
            <person name="Bayer T."/>
            <person name="Micklem G."/>
            <person name="Kim H."/>
            <person name="Bhak J."/>
            <person name="Lajeunesse T.C."/>
            <person name="Voolstra C.R."/>
        </authorList>
    </citation>
    <scope>NUCLEOTIDE SEQUENCE [LARGE SCALE GENOMIC DNA]</scope>
    <source>
        <strain evidence="12 13">CCMP2467</strain>
    </source>
</reference>
<dbReference type="Pfam" id="PF00069">
    <property type="entry name" value="Pkinase"/>
    <property type="match status" value="1"/>
</dbReference>
<sequence>MPSCSDRREIRSAERQKKGVTVQRQQPGAENQKRQARRALLQLTTELTQRLLGLGCGEAWQASNDLVWAIRTESEGQEQWDEGRVVQMPKSMPDCLSSRPLPPPKNANNPQTTVSNNLHPALTAVDLRDHRLGVQVQNMRWRVQPPQHPKHKFHLSEEDLMRSMCDMDPIYDKHPRRMDVVFRPGDIWSTFDSRIMEKASEVRVCVLEVHDALLNRVRELSQSGQPGTRAEPMNAMLHYFHEEKIRDLSLDKAPDPILHRFGLAEDGTVLSVPIYTSKTKFSALILNLGNFVQDRKRSAPSAYADIIDYDDSGESYEAPVKGIAQAKAPERSLIPSCNSCIVVVGKPCVTVLEIFLLVVAAGKVGLAHEALAAAVAGAGGGGESGEAAQNEAGGEGGDAMAAAEGAPPEATDPGEAEVQSDPAASKDSPSQEGCYLISWRDGQAPSWVHAQHVWRMVADEDVMIATAGMFLEVSKGATCDTSRLSKLLQQGADLQALNGEGCTVLLLAVRAEVPVQVFNVLICSRSLGGERMCARFCTPAVLAGWRLPGHEAHFHWPQGEQWVRAFLLERLLKSWSMRYFLQKVKLGEGSFGTVWRAVDRQENTIVAVKQLDKALLPKRGVRRQDIEREVAVMRAVSHPNVTKLFGSWEDAASIFLALEYCNGGDFGDKVKEKGMELEESTAAEWMFQIVSAIGVLHSKSICHRDIKPDNFMVHDEVLKLSDFGLAVHLPFGQKLTEKCGTPAFMSPEQHHLPRGSRGYSHSCDVWAAGITMYMVMFAGKHPFLLASQQLDEQALLAGQLDFSVGSSFFGFAMTDRFSESARFFCRQMVTPDMGKRISAAAACHSEWFREQAVGKFRHPQEADPVPKEGSPVICKPPASPGIARVQSNVTVDGGKDKEESIQRWWPFSAETPSQPSKPKPEPLEEEHLEKQELQQELLQHRRALQGRMGSPRTSQSDDELRKRIEGLEEQLRQHEEQSRLREEQNRLQKEQNESQWEMLVQMQQFIKDKKMTQDLEATMAGKTTPPEPVQPASQVTGETSPTGQPTSSRSYSRRTVSATAAPPEMQQIPAVQTLRAGMRCRYYSSTYGRWISAKVEKYHPNGTFDLDVKQHASIDYISPLPDVAEAEAWPPGTSVSYNSTSAKRWIPAVVQSFNASGANAGTYNLDVRPPAHRLEPLKKVLLEHGACPDAAGREGVTPLELILRKQREDSADGEWLRQSAEALRQHKAKLEASQEEHAARVIDLQKTYGVKMVSALLTLASPLSLPAEILEVLHLLFRELPLEVVREALEPQAFCALTTLLQHVAGHFGPRHERDVFVFERARVAMVGRIRDPSTGAVLRASGKKDSRNEDRDANPLNDAIPGEVVRRNEKVHKSGPSAKALAETDLQAVLAKGSGTREKWLKKALQQVQEGDLSAADVYNILKVPDFASDLKDKTGKSMYKFLMSRISVFSKGQQRFLQKECSLAQQFGGEGGQAMGSDEVKMPNSAEPNPEAAEQMMARVREFVRQQQGVELDQAVSAVPEPFAPPSLPRQDTSAVASMIARAASTAVSYQAARAAWPNEVSEMAPDAPTQEKARNESEASSPSRKVKKSKRPSSSSQSSRRRRKESRSRSRGRRRR</sequence>
<evidence type="ECO:0000256" key="1">
    <source>
        <dbReference type="ARBA" id="ARBA00022527"/>
    </source>
</evidence>
<protein>
    <submittedName>
        <fullName evidence="12">Calcium-dependent protein kinase 3</fullName>
    </submittedName>
</protein>
<accession>A0A1Q9CKQ0</accession>
<comment type="caution">
    <text evidence="12">The sequence shown here is derived from an EMBL/GenBank/DDBJ whole genome shotgun (WGS) entry which is preliminary data.</text>
</comment>
<feature type="compositionally biased region" description="Polar residues" evidence="10">
    <location>
        <begin position="1031"/>
        <end position="1045"/>
    </location>
</feature>
<feature type="compositionally biased region" description="Basic and acidic residues" evidence="10">
    <location>
        <begin position="1343"/>
        <end position="1354"/>
    </location>
</feature>
<feature type="binding site" evidence="7 9">
    <location>
        <position position="609"/>
    </location>
    <ligand>
        <name>ATP</name>
        <dbReference type="ChEBI" id="CHEBI:30616"/>
    </ligand>
</feature>
<feature type="region of interest" description="Disordered" evidence="10">
    <location>
        <begin position="378"/>
        <end position="431"/>
    </location>
</feature>